<organism evidence="2 3">
    <name type="scientific">Haliscomenobacter hydrossis (strain ATCC 27775 / DSM 1100 / LMG 10767 / O)</name>
    <dbReference type="NCBI Taxonomy" id="760192"/>
    <lineage>
        <taxon>Bacteria</taxon>
        <taxon>Pseudomonadati</taxon>
        <taxon>Bacteroidota</taxon>
        <taxon>Saprospiria</taxon>
        <taxon>Saprospirales</taxon>
        <taxon>Haliscomenobacteraceae</taxon>
        <taxon>Haliscomenobacter</taxon>
    </lineage>
</organism>
<dbReference type="GO" id="GO:0043856">
    <property type="term" value="F:anti-sigma factor antagonist activity"/>
    <property type="evidence" value="ECO:0007669"/>
    <property type="project" value="TreeGrafter"/>
</dbReference>
<dbReference type="Pfam" id="PF01740">
    <property type="entry name" value="STAS"/>
    <property type="match status" value="1"/>
</dbReference>
<dbReference type="PANTHER" id="PTHR33495:SF2">
    <property type="entry name" value="ANTI-SIGMA FACTOR ANTAGONIST TM_1081-RELATED"/>
    <property type="match status" value="1"/>
</dbReference>
<dbReference type="RefSeq" id="WP_013767538.1">
    <property type="nucleotide sequence ID" value="NC_015510.1"/>
</dbReference>
<dbReference type="Proteomes" id="UP000008461">
    <property type="component" value="Chromosome"/>
</dbReference>
<reference evidence="2 3" key="1">
    <citation type="journal article" date="2011" name="Stand. Genomic Sci.">
        <title>Complete genome sequence of Haliscomenobacter hydrossis type strain (O).</title>
        <authorList>
            <consortium name="US DOE Joint Genome Institute (JGI-PGF)"/>
            <person name="Daligault H."/>
            <person name="Lapidus A."/>
            <person name="Zeytun A."/>
            <person name="Nolan M."/>
            <person name="Lucas S."/>
            <person name="Del Rio T.G."/>
            <person name="Tice H."/>
            <person name="Cheng J.F."/>
            <person name="Tapia R."/>
            <person name="Han C."/>
            <person name="Goodwin L."/>
            <person name="Pitluck S."/>
            <person name="Liolios K."/>
            <person name="Pagani I."/>
            <person name="Ivanova N."/>
            <person name="Huntemann M."/>
            <person name="Mavromatis K."/>
            <person name="Mikhailova N."/>
            <person name="Pati A."/>
            <person name="Chen A."/>
            <person name="Palaniappan K."/>
            <person name="Land M."/>
            <person name="Hauser L."/>
            <person name="Brambilla E.M."/>
            <person name="Rohde M."/>
            <person name="Verbarg S."/>
            <person name="Goker M."/>
            <person name="Bristow J."/>
            <person name="Eisen J.A."/>
            <person name="Markowitz V."/>
            <person name="Hugenholtz P."/>
            <person name="Kyrpides N.C."/>
            <person name="Klenk H.P."/>
            <person name="Woyke T."/>
        </authorList>
    </citation>
    <scope>NUCLEOTIDE SEQUENCE [LARGE SCALE GENOMIC DNA]</scope>
    <source>
        <strain evidence="3">ATCC 27775 / DSM 1100 / LMG 10767 / O</strain>
    </source>
</reference>
<dbReference type="HOGENOM" id="CLU_115403_6_2_10"/>
<sequence length="128" mass="14711">MKYSVDKQDRYTVFQVEEENLNSIVAPDLKSEIVILFNEGVNNLIFDLSRVKYVDSSGLSAILTADRLWKEQGSFVLTGIEHPAVQKLIEISRLDTVLSLVPTKAEAVEYVFMEELQRELEKEEEEEE</sequence>
<evidence type="ECO:0000313" key="2">
    <source>
        <dbReference type="EMBL" id="AEE53003.1"/>
    </source>
</evidence>
<dbReference type="KEGG" id="hhy:Halhy_5177"/>
<dbReference type="OrthoDB" id="9796110at2"/>
<dbReference type="Gene3D" id="3.30.750.24">
    <property type="entry name" value="STAS domain"/>
    <property type="match status" value="1"/>
</dbReference>
<name>F4L4Q5_HALH1</name>
<evidence type="ECO:0000259" key="1">
    <source>
        <dbReference type="PROSITE" id="PS50801"/>
    </source>
</evidence>
<dbReference type="AlphaFoldDB" id="F4L4Q5"/>
<reference key="2">
    <citation type="submission" date="2011-04" db="EMBL/GenBank/DDBJ databases">
        <title>Complete sequence of chromosome of Haliscomenobacter hydrossis DSM 1100.</title>
        <authorList>
            <consortium name="US DOE Joint Genome Institute (JGI-PGF)"/>
            <person name="Lucas S."/>
            <person name="Han J."/>
            <person name="Lapidus A."/>
            <person name="Bruce D."/>
            <person name="Goodwin L."/>
            <person name="Pitluck S."/>
            <person name="Peters L."/>
            <person name="Kyrpides N."/>
            <person name="Mavromatis K."/>
            <person name="Ivanova N."/>
            <person name="Ovchinnikova G."/>
            <person name="Pagani I."/>
            <person name="Daligault H."/>
            <person name="Detter J.C."/>
            <person name="Han C."/>
            <person name="Land M."/>
            <person name="Hauser L."/>
            <person name="Markowitz V."/>
            <person name="Cheng J.-F."/>
            <person name="Hugenholtz P."/>
            <person name="Woyke T."/>
            <person name="Wu D."/>
            <person name="Verbarg S."/>
            <person name="Frueling A."/>
            <person name="Brambilla E."/>
            <person name="Klenk H.-P."/>
            <person name="Eisen J.A."/>
        </authorList>
    </citation>
    <scope>NUCLEOTIDE SEQUENCE</scope>
    <source>
        <strain>DSM 1100</strain>
    </source>
</reference>
<proteinExistence type="predicted"/>
<dbReference type="CDD" id="cd07043">
    <property type="entry name" value="STAS_anti-anti-sigma_factors"/>
    <property type="match status" value="1"/>
</dbReference>
<keyword evidence="3" id="KW-1185">Reference proteome</keyword>
<dbReference type="eggNOG" id="COG1366">
    <property type="taxonomic scope" value="Bacteria"/>
</dbReference>
<dbReference type="PANTHER" id="PTHR33495">
    <property type="entry name" value="ANTI-SIGMA FACTOR ANTAGONIST TM_1081-RELATED-RELATED"/>
    <property type="match status" value="1"/>
</dbReference>
<dbReference type="PROSITE" id="PS50801">
    <property type="entry name" value="STAS"/>
    <property type="match status" value="1"/>
</dbReference>
<gene>
    <name evidence="2" type="ordered locus">Halhy_5177</name>
</gene>
<feature type="domain" description="STAS" evidence="1">
    <location>
        <begin position="21"/>
        <end position="111"/>
    </location>
</feature>
<dbReference type="EMBL" id="CP002691">
    <property type="protein sequence ID" value="AEE53003.1"/>
    <property type="molecule type" value="Genomic_DNA"/>
</dbReference>
<dbReference type="InterPro" id="IPR036513">
    <property type="entry name" value="STAS_dom_sf"/>
</dbReference>
<dbReference type="SUPFAM" id="SSF52091">
    <property type="entry name" value="SpoIIaa-like"/>
    <property type="match status" value="1"/>
</dbReference>
<dbReference type="STRING" id="760192.Halhy_5177"/>
<evidence type="ECO:0000313" key="3">
    <source>
        <dbReference type="Proteomes" id="UP000008461"/>
    </source>
</evidence>
<accession>F4L4Q5</accession>
<protein>
    <submittedName>
        <fullName evidence="2">Sulfate transporter/antisigma-factor antagonist STAS</fullName>
    </submittedName>
</protein>
<dbReference type="InterPro" id="IPR002645">
    <property type="entry name" value="STAS_dom"/>
</dbReference>